<keyword evidence="3" id="KW-1185">Reference proteome</keyword>
<proteinExistence type="predicted"/>
<gene>
    <name evidence="2" type="ORF">I5M32_16070</name>
</gene>
<dbReference type="InterPro" id="IPR025285">
    <property type="entry name" value="DUF4145"/>
</dbReference>
<accession>A0ABS1BNL4</accession>
<dbReference type="Pfam" id="PF13643">
    <property type="entry name" value="DUF4145"/>
    <property type="match status" value="1"/>
</dbReference>
<reference evidence="2 3" key="1">
    <citation type="submission" date="2020-12" db="EMBL/GenBank/DDBJ databases">
        <title>Bacterial novel species Pedobacter sp. SD-b isolated from soil.</title>
        <authorList>
            <person name="Jung H.-Y."/>
        </authorList>
    </citation>
    <scope>NUCLEOTIDE SEQUENCE [LARGE SCALE GENOMIC DNA]</scope>
    <source>
        <strain evidence="2 3">SD-b</strain>
    </source>
</reference>
<dbReference type="Proteomes" id="UP000660024">
    <property type="component" value="Unassembled WGS sequence"/>
</dbReference>
<organism evidence="2 3">
    <name type="scientific">Pedobacter segetis</name>
    <dbReference type="NCBI Taxonomy" id="2793069"/>
    <lineage>
        <taxon>Bacteria</taxon>
        <taxon>Pseudomonadati</taxon>
        <taxon>Bacteroidota</taxon>
        <taxon>Sphingobacteriia</taxon>
        <taxon>Sphingobacteriales</taxon>
        <taxon>Sphingobacteriaceae</taxon>
        <taxon>Pedobacter</taxon>
    </lineage>
</organism>
<protein>
    <submittedName>
        <fullName evidence="2">DUF4145 domain-containing protein</fullName>
    </submittedName>
</protein>
<evidence type="ECO:0000313" key="2">
    <source>
        <dbReference type="EMBL" id="MBK0384483.1"/>
    </source>
</evidence>
<feature type="domain" description="DUF4145" evidence="1">
    <location>
        <begin position="88"/>
        <end position="166"/>
    </location>
</feature>
<comment type="caution">
    <text evidence="2">The sequence shown here is derived from an EMBL/GenBank/DDBJ whole genome shotgun (WGS) entry which is preliminary data.</text>
</comment>
<evidence type="ECO:0000313" key="3">
    <source>
        <dbReference type="Proteomes" id="UP000660024"/>
    </source>
</evidence>
<name>A0ABS1BNL4_9SPHI</name>
<evidence type="ECO:0000259" key="1">
    <source>
        <dbReference type="Pfam" id="PF13643"/>
    </source>
</evidence>
<sequence>MNQQHYTPEFEKESFHCPHCGVYSRQIWKEISIWNNGNQTVNDLKIAYCSHCNDKSIWFNKNMIEPNIGGVSLPNQDLPQDIQEDYFEARDILNKSPRGSVALLRLAIQKLCKELGEKGKNINEDIAELVKKGMPLKIQQALDYVRVVGNNAVHPGQIDLKDNKDTAVKLFNLINLITDVMITQPKEVDRLFNTLPQGQIDAINKRDNKAGI</sequence>
<dbReference type="RefSeq" id="WP_200588153.1">
    <property type="nucleotide sequence ID" value="NZ_JAEHFY010000035.1"/>
</dbReference>
<dbReference type="EMBL" id="JAEHFY010000035">
    <property type="protein sequence ID" value="MBK0384483.1"/>
    <property type="molecule type" value="Genomic_DNA"/>
</dbReference>